<dbReference type="OrthoDB" id="9793799at2"/>
<keyword evidence="5 7" id="KW-1133">Transmembrane helix</keyword>
<name>A0A265DX34_9GAMM</name>
<feature type="transmembrane region" description="Helical" evidence="7">
    <location>
        <begin position="12"/>
        <end position="30"/>
    </location>
</feature>
<organism evidence="10 12">
    <name type="scientific">Vreelandella boliviensis LC1</name>
    <dbReference type="NCBI Taxonomy" id="1072583"/>
    <lineage>
        <taxon>Bacteria</taxon>
        <taxon>Pseudomonadati</taxon>
        <taxon>Pseudomonadota</taxon>
        <taxon>Gammaproteobacteria</taxon>
        <taxon>Oceanospirillales</taxon>
        <taxon>Halomonadaceae</taxon>
        <taxon>Vreelandella</taxon>
    </lineage>
</organism>
<dbReference type="Gene3D" id="3.30.240.20">
    <property type="entry name" value="bsu07140 like domains"/>
    <property type="match status" value="1"/>
</dbReference>
<feature type="transmembrane region" description="Helical" evidence="7">
    <location>
        <begin position="73"/>
        <end position="93"/>
    </location>
</feature>
<evidence type="ECO:0000256" key="7">
    <source>
        <dbReference type="SAM" id="Phobius"/>
    </source>
</evidence>
<gene>
    <name evidence="11" type="ORF">CE457_12730</name>
    <name evidence="10" type="ORF">KUC_0188</name>
</gene>
<evidence type="ECO:0000256" key="3">
    <source>
        <dbReference type="ARBA" id="ARBA00022475"/>
    </source>
</evidence>
<dbReference type="Proteomes" id="UP000216538">
    <property type="component" value="Unassembled WGS sequence"/>
</dbReference>
<dbReference type="Proteomes" id="UP000005756">
    <property type="component" value="Unassembled WGS sequence"/>
</dbReference>
<evidence type="ECO:0000256" key="5">
    <source>
        <dbReference type="ARBA" id="ARBA00022989"/>
    </source>
</evidence>
<accession>A0A265DX34</accession>
<evidence type="ECO:0000313" key="13">
    <source>
        <dbReference type="Proteomes" id="UP000216538"/>
    </source>
</evidence>
<evidence type="ECO:0000313" key="12">
    <source>
        <dbReference type="Proteomes" id="UP000005756"/>
    </source>
</evidence>
<dbReference type="AlphaFoldDB" id="A0A265DX34"/>
<evidence type="ECO:0000259" key="9">
    <source>
        <dbReference type="Pfam" id="PF20730"/>
    </source>
</evidence>
<dbReference type="GO" id="GO:0005886">
    <property type="term" value="C:plasma membrane"/>
    <property type="evidence" value="ECO:0007669"/>
    <property type="project" value="UniProtKB-SubCell"/>
</dbReference>
<reference evidence="11 13" key="2">
    <citation type="submission" date="2017-07" db="EMBL/GenBank/DDBJ databases">
        <title>Shotgun whole genome sequences of three halophilic bacterial isolates.</title>
        <authorList>
            <person name="Pozzo T."/>
            <person name="Higdon S.M."/>
            <person name="Quillaguaman J."/>
        </authorList>
    </citation>
    <scope>NUCLEOTIDE SEQUENCE [LARGE SCALE GENOMIC DNA]</scope>
    <source>
        <strain evidence="11 13">LC1</strain>
    </source>
</reference>
<evidence type="ECO:0000256" key="2">
    <source>
        <dbReference type="ARBA" id="ARBA00006448"/>
    </source>
</evidence>
<evidence type="ECO:0000313" key="11">
    <source>
        <dbReference type="EMBL" id="OZT73845.1"/>
    </source>
</evidence>
<proteinExistence type="inferred from homology"/>
<comment type="subcellular location">
    <subcellularLocation>
        <location evidence="1">Cell membrane</location>
        <topology evidence="1">Multi-pass membrane protein</topology>
    </subcellularLocation>
</comment>
<keyword evidence="6 7" id="KW-0472">Membrane</keyword>
<evidence type="ECO:0000259" key="8">
    <source>
        <dbReference type="Pfam" id="PF04239"/>
    </source>
</evidence>
<dbReference type="EMBL" id="NPEY01000008">
    <property type="protein sequence ID" value="OZT73845.1"/>
    <property type="molecule type" value="Genomic_DNA"/>
</dbReference>
<dbReference type="PANTHER" id="PTHR34582">
    <property type="entry name" value="UPF0702 TRANSMEMBRANE PROTEIN YCAP"/>
    <property type="match status" value="1"/>
</dbReference>
<feature type="domain" description="YetF-like N-terminal transmembrane" evidence="9">
    <location>
        <begin position="20"/>
        <end position="86"/>
    </location>
</feature>
<protein>
    <submittedName>
        <fullName evidence="11">DUF421 domain-containing protein</fullName>
    </submittedName>
    <submittedName>
        <fullName evidence="10">UPF0702 transmembrane protein ydfS</fullName>
    </submittedName>
</protein>
<comment type="similarity">
    <text evidence="2">Belongs to the UPF0702 family.</text>
</comment>
<keyword evidence="3" id="KW-1003">Cell membrane</keyword>
<dbReference type="Pfam" id="PF20730">
    <property type="entry name" value="YetF_N"/>
    <property type="match status" value="1"/>
</dbReference>
<evidence type="ECO:0000256" key="1">
    <source>
        <dbReference type="ARBA" id="ARBA00004651"/>
    </source>
</evidence>
<evidence type="ECO:0000256" key="4">
    <source>
        <dbReference type="ARBA" id="ARBA00022692"/>
    </source>
</evidence>
<sequence>MELVFFNSWGSLLRIVIIGLLAYATLVLFLRLSGNRTLSKMNAFDLIVTVALGSTLATVLLSKDVPLMDGAVALALLILLQFAITWTSVRFLWVRRLVTGEPLMLLYQGEFLLTSLRQARVTQDEVLSAIRSSGLSDVTGVEAVVLETDGSLSVVKRQAESRHSSLEGVRGPHRSDT</sequence>
<evidence type="ECO:0000313" key="10">
    <source>
        <dbReference type="EMBL" id="EHJ93241.1"/>
    </source>
</evidence>
<dbReference type="InterPro" id="IPR007353">
    <property type="entry name" value="DUF421"/>
</dbReference>
<dbReference type="InterPro" id="IPR023090">
    <property type="entry name" value="UPF0702_alpha/beta_dom_sf"/>
</dbReference>
<feature type="transmembrane region" description="Helical" evidence="7">
    <location>
        <begin position="42"/>
        <end position="61"/>
    </location>
</feature>
<feature type="domain" description="YetF C-terminal" evidence="8">
    <location>
        <begin position="91"/>
        <end position="161"/>
    </location>
</feature>
<dbReference type="InterPro" id="IPR048454">
    <property type="entry name" value="YetF_N"/>
</dbReference>
<evidence type="ECO:0000256" key="6">
    <source>
        <dbReference type="ARBA" id="ARBA00023136"/>
    </source>
</evidence>
<dbReference type="EMBL" id="JH393257">
    <property type="protein sequence ID" value="EHJ93241.1"/>
    <property type="molecule type" value="Genomic_DNA"/>
</dbReference>
<dbReference type="PANTHER" id="PTHR34582:SF6">
    <property type="entry name" value="UPF0702 TRANSMEMBRANE PROTEIN YCAP"/>
    <property type="match status" value="1"/>
</dbReference>
<dbReference type="STRING" id="1072583.KUC_0188"/>
<keyword evidence="13" id="KW-1185">Reference proteome</keyword>
<dbReference type="RefSeq" id="WP_007111177.1">
    <property type="nucleotide sequence ID" value="NZ_JH393257.1"/>
</dbReference>
<reference evidence="10 12" key="1">
    <citation type="submission" date="2011-10" db="EMBL/GenBank/DDBJ databases">
        <authorList>
            <person name="Quillaguamn J."/>
            <person name="Guzmn D."/>
            <person name="Balderrama-Subieta A."/>
            <person name="Cardona-Ortuo C."/>
            <person name="Guevara-Martnez M."/>
            <person name="Callisaya-Quispe N."/>
        </authorList>
    </citation>
    <scope>NUCLEOTIDE SEQUENCE [LARGE SCALE GENOMIC DNA]</scope>
    <source>
        <strain evidence="10 12">LC1</strain>
    </source>
</reference>
<keyword evidence="4 7" id="KW-0812">Transmembrane</keyword>
<dbReference type="Pfam" id="PF04239">
    <property type="entry name" value="DUF421"/>
    <property type="match status" value="1"/>
</dbReference>